<dbReference type="EMBL" id="CM016560">
    <property type="protein sequence ID" value="TKV90055.1"/>
    <property type="molecule type" value="Genomic_DNA"/>
</dbReference>
<accession>A0A4V6D079</accession>
<dbReference type="AlphaFoldDB" id="A0A4V6D079"/>
<sequence length="32" mass="3657">MHLIVILARFVTCSHPWLSSACLLVLDQHPQQ</sequence>
<name>A0A4V6D079_SETVI</name>
<feature type="signal peptide" evidence="1">
    <location>
        <begin position="1"/>
        <end position="16"/>
    </location>
</feature>
<gene>
    <name evidence="2" type="ORF">SEVIR_9G002950v2</name>
</gene>
<proteinExistence type="predicted"/>
<keyword evidence="3" id="KW-1185">Reference proteome</keyword>
<reference evidence="2" key="1">
    <citation type="submission" date="2019-03" db="EMBL/GenBank/DDBJ databases">
        <title>WGS assembly of Setaria viridis.</title>
        <authorList>
            <person name="Huang P."/>
            <person name="Jenkins J."/>
            <person name="Grimwood J."/>
            <person name="Barry K."/>
            <person name="Healey A."/>
            <person name="Mamidi S."/>
            <person name="Sreedasyam A."/>
            <person name="Shu S."/>
            <person name="Feldman M."/>
            <person name="Wu J."/>
            <person name="Yu Y."/>
            <person name="Chen C."/>
            <person name="Johnson J."/>
            <person name="Rokhsar D."/>
            <person name="Baxter I."/>
            <person name="Schmutz J."/>
            <person name="Brutnell T."/>
            <person name="Kellogg E."/>
        </authorList>
    </citation>
    <scope>NUCLEOTIDE SEQUENCE [LARGE SCALE GENOMIC DNA]</scope>
</reference>
<evidence type="ECO:0000313" key="2">
    <source>
        <dbReference type="EMBL" id="TKV90055.1"/>
    </source>
</evidence>
<keyword evidence="1" id="KW-0732">Signal</keyword>
<dbReference type="Proteomes" id="UP000298652">
    <property type="component" value="Chromosome 9"/>
</dbReference>
<dbReference type="Gramene" id="TKV90055">
    <property type="protein sequence ID" value="TKV90055"/>
    <property type="gene ID" value="SEVIR_9G002950v2"/>
</dbReference>
<feature type="chain" id="PRO_5020447206" evidence="1">
    <location>
        <begin position="17"/>
        <end position="32"/>
    </location>
</feature>
<evidence type="ECO:0000256" key="1">
    <source>
        <dbReference type="SAM" id="SignalP"/>
    </source>
</evidence>
<evidence type="ECO:0000313" key="3">
    <source>
        <dbReference type="Proteomes" id="UP000298652"/>
    </source>
</evidence>
<organism evidence="2 3">
    <name type="scientific">Setaria viridis</name>
    <name type="common">Green bristlegrass</name>
    <name type="synonym">Setaria italica subsp. viridis</name>
    <dbReference type="NCBI Taxonomy" id="4556"/>
    <lineage>
        <taxon>Eukaryota</taxon>
        <taxon>Viridiplantae</taxon>
        <taxon>Streptophyta</taxon>
        <taxon>Embryophyta</taxon>
        <taxon>Tracheophyta</taxon>
        <taxon>Spermatophyta</taxon>
        <taxon>Magnoliopsida</taxon>
        <taxon>Liliopsida</taxon>
        <taxon>Poales</taxon>
        <taxon>Poaceae</taxon>
        <taxon>PACMAD clade</taxon>
        <taxon>Panicoideae</taxon>
        <taxon>Panicodae</taxon>
        <taxon>Paniceae</taxon>
        <taxon>Cenchrinae</taxon>
        <taxon>Setaria</taxon>
    </lineage>
</organism>
<protein>
    <submittedName>
        <fullName evidence="2">Uncharacterized protein</fullName>
    </submittedName>
</protein>